<reference evidence="1" key="1">
    <citation type="submission" date="2015-11" db="EMBL/GenBank/DDBJ databases">
        <title>De novo transcriptome assembly of four potential Pierce s Disease insect vectors from Arizona vineyards.</title>
        <authorList>
            <person name="Tassone E.E."/>
        </authorList>
    </citation>
    <scope>NUCLEOTIDE SEQUENCE</scope>
</reference>
<feature type="non-terminal residue" evidence="1">
    <location>
        <position position="1"/>
    </location>
</feature>
<sequence length="112" mass="12987">ECCRFLYLSGNFCERAECFVFRLATSENPNSRFLAFNFAVQHGLFADLVCERIVKLGTYNRFCLDTLKALTDRSNYRRIYGLKDELLHYVLRDVIDPAKAQRVLVGLLTRIA</sequence>
<organism evidence="1">
    <name type="scientific">Homalodisca liturata</name>
    <dbReference type="NCBI Taxonomy" id="320908"/>
    <lineage>
        <taxon>Eukaryota</taxon>
        <taxon>Metazoa</taxon>
        <taxon>Ecdysozoa</taxon>
        <taxon>Arthropoda</taxon>
        <taxon>Hexapoda</taxon>
        <taxon>Insecta</taxon>
        <taxon>Pterygota</taxon>
        <taxon>Neoptera</taxon>
        <taxon>Paraneoptera</taxon>
        <taxon>Hemiptera</taxon>
        <taxon>Auchenorrhyncha</taxon>
        <taxon>Membracoidea</taxon>
        <taxon>Cicadellidae</taxon>
        <taxon>Cicadellinae</taxon>
        <taxon>Proconiini</taxon>
        <taxon>Homalodisca</taxon>
    </lineage>
</organism>
<evidence type="ECO:0000313" key="1">
    <source>
        <dbReference type="EMBL" id="JAS80579.1"/>
    </source>
</evidence>
<accession>A0A1B6I0X3</accession>
<name>A0A1B6I0X3_9HEMI</name>
<feature type="non-terminal residue" evidence="1">
    <location>
        <position position="112"/>
    </location>
</feature>
<proteinExistence type="predicted"/>
<dbReference type="EMBL" id="GECU01027127">
    <property type="protein sequence ID" value="JAS80579.1"/>
    <property type="molecule type" value="Transcribed_RNA"/>
</dbReference>
<gene>
    <name evidence="1" type="ORF">g.59353</name>
</gene>
<dbReference type="AlphaFoldDB" id="A0A1B6I0X3"/>
<protein>
    <submittedName>
        <fullName evidence="1">Uncharacterized protein</fullName>
    </submittedName>
</protein>